<feature type="chain" id="PRO_5046241145" evidence="1">
    <location>
        <begin position="23"/>
        <end position="309"/>
    </location>
</feature>
<evidence type="ECO:0000256" key="1">
    <source>
        <dbReference type="SAM" id="SignalP"/>
    </source>
</evidence>
<name>A0ABV7MA22_9PROT</name>
<keyword evidence="1" id="KW-0732">Signal</keyword>
<dbReference type="PANTHER" id="PTHR46320:SF1">
    <property type="entry name" value="GLYCEROPHOSPHODIESTER PHOSPHODIESTERASE 1"/>
    <property type="match status" value="1"/>
</dbReference>
<accession>A0ABV7MA22</accession>
<gene>
    <name evidence="3" type="ORF">ACFONP_05985</name>
</gene>
<dbReference type="InterPro" id="IPR030395">
    <property type="entry name" value="GP_PDE_dom"/>
</dbReference>
<dbReference type="Pfam" id="PF03009">
    <property type="entry name" value="GDPD"/>
    <property type="match status" value="1"/>
</dbReference>
<evidence type="ECO:0000313" key="4">
    <source>
        <dbReference type="Proteomes" id="UP001595607"/>
    </source>
</evidence>
<organism evidence="3 4">
    <name type="scientific">Parvularcula lutaonensis</name>
    <dbReference type="NCBI Taxonomy" id="491923"/>
    <lineage>
        <taxon>Bacteria</taxon>
        <taxon>Pseudomonadati</taxon>
        <taxon>Pseudomonadota</taxon>
        <taxon>Alphaproteobacteria</taxon>
        <taxon>Parvularculales</taxon>
        <taxon>Parvularculaceae</taxon>
        <taxon>Parvularcula</taxon>
    </lineage>
</organism>
<dbReference type="PROSITE" id="PS51257">
    <property type="entry name" value="PROKAR_LIPOPROTEIN"/>
    <property type="match status" value="1"/>
</dbReference>
<dbReference type="InterPro" id="IPR017946">
    <property type="entry name" value="PLC-like_Pdiesterase_TIM-brl"/>
</dbReference>
<proteinExistence type="predicted"/>
<dbReference type="Proteomes" id="UP001595607">
    <property type="component" value="Unassembled WGS sequence"/>
</dbReference>
<dbReference type="Gene3D" id="3.20.20.190">
    <property type="entry name" value="Phosphatidylinositol (PI) phosphodiesterase"/>
    <property type="match status" value="1"/>
</dbReference>
<protein>
    <submittedName>
        <fullName evidence="3">Glycerophosphodiester phosphodiesterase family protein</fullName>
    </submittedName>
</protein>
<sequence>MKRLVFSAFTALSLSACGDTLAPDVAAWEVPVLDATGHPTAASFMSCMEGKAAIVSAHRGGPAPGYPENAIETFLHTLSEVPALIETDVRETADGVLILLHDDTVDRTTNGTGNASQMTLAEIKALRLVDADGRLTEYRVPTLDEALEAMRGRTILQLDVKRGVGLAKVVRAVERAGAESYAAIITYNDNGAVIAAEAGDNITVIAGIDEYSDVASLGSRGLDRERLIAWTGIIDELEPDLYEALGELDISASGGALRNIDRRAAEGEVGLYKVLEQAGLDVIATDMPVRAARYLGMSGISEAIELCAL</sequence>
<dbReference type="EMBL" id="JBHRVA010000002">
    <property type="protein sequence ID" value="MFC3302278.1"/>
    <property type="molecule type" value="Genomic_DNA"/>
</dbReference>
<dbReference type="PANTHER" id="PTHR46320">
    <property type="entry name" value="GLYCEROPHOSPHODIESTER PHOSPHODIESTERASE 1"/>
    <property type="match status" value="1"/>
</dbReference>
<feature type="domain" description="GP-PDE" evidence="2">
    <location>
        <begin position="53"/>
        <end position="295"/>
    </location>
</feature>
<reference evidence="4" key="1">
    <citation type="journal article" date="2019" name="Int. J. Syst. Evol. Microbiol.">
        <title>The Global Catalogue of Microorganisms (GCM) 10K type strain sequencing project: providing services to taxonomists for standard genome sequencing and annotation.</title>
        <authorList>
            <consortium name="The Broad Institute Genomics Platform"/>
            <consortium name="The Broad Institute Genome Sequencing Center for Infectious Disease"/>
            <person name="Wu L."/>
            <person name="Ma J."/>
        </authorList>
    </citation>
    <scope>NUCLEOTIDE SEQUENCE [LARGE SCALE GENOMIC DNA]</scope>
    <source>
        <strain evidence="4">KCTC 22245</strain>
    </source>
</reference>
<comment type="caution">
    <text evidence="3">The sequence shown here is derived from an EMBL/GenBank/DDBJ whole genome shotgun (WGS) entry which is preliminary data.</text>
</comment>
<dbReference type="CDD" id="cd08566">
    <property type="entry name" value="GDPD_AtGDE_like"/>
    <property type="match status" value="1"/>
</dbReference>
<evidence type="ECO:0000259" key="2">
    <source>
        <dbReference type="PROSITE" id="PS51704"/>
    </source>
</evidence>
<dbReference type="RefSeq" id="WP_189570391.1">
    <property type="nucleotide sequence ID" value="NZ_BMXU01000001.1"/>
</dbReference>
<dbReference type="PROSITE" id="PS51704">
    <property type="entry name" value="GP_PDE"/>
    <property type="match status" value="1"/>
</dbReference>
<feature type="signal peptide" evidence="1">
    <location>
        <begin position="1"/>
        <end position="22"/>
    </location>
</feature>
<keyword evidence="4" id="KW-1185">Reference proteome</keyword>
<dbReference type="SUPFAM" id="SSF51695">
    <property type="entry name" value="PLC-like phosphodiesterases"/>
    <property type="match status" value="1"/>
</dbReference>
<evidence type="ECO:0000313" key="3">
    <source>
        <dbReference type="EMBL" id="MFC3302278.1"/>
    </source>
</evidence>